<proteinExistence type="predicted"/>
<evidence type="ECO:0000256" key="1">
    <source>
        <dbReference type="SAM" id="MobiDB-lite"/>
    </source>
</evidence>
<feature type="compositionally biased region" description="Polar residues" evidence="1">
    <location>
        <begin position="1"/>
        <end position="12"/>
    </location>
</feature>
<feature type="region of interest" description="Disordered" evidence="1">
    <location>
        <begin position="1"/>
        <end position="31"/>
    </location>
</feature>
<dbReference type="EMBL" id="LUEZ02000058">
    <property type="protein sequence ID" value="RDB20745.1"/>
    <property type="molecule type" value="Genomic_DNA"/>
</dbReference>
<evidence type="ECO:0000313" key="3">
    <source>
        <dbReference type="Proteomes" id="UP000076154"/>
    </source>
</evidence>
<sequence>MSQPSNVSSTDIRSPYRPTVSREPRKGGSSLHLPSLARYQVAVFQRLMAHGGVEASPHSEALFSTSFPLVVLREPTTLARTSQPLYTAAMYHHIYSIHHQMCMSIILAKPRPLHLSLSMFARMPHRAKTDRAMKGAVLVQDTGIVYHPSNLGMEAVEQQVRVQFFSASFTTTQASLSTPIRKNCMCLIVILTVGDFAGNHAKYSDDLGATAHINGCLQHMSARYTEYRGGMIIFPQMFMHNRTSIRIQDSGVLLGAKSPEANVDNEDLQNKEIRRRIIDGPATADDVPIELFKQRDRTS</sequence>
<gene>
    <name evidence="2" type="ORF">Hypma_012108</name>
</gene>
<protein>
    <submittedName>
        <fullName evidence="2">Uncharacterized protein</fullName>
    </submittedName>
</protein>
<dbReference type="InParanoid" id="A0A369JJZ8"/>
<dbReference type="Proteomes" id="UP000076154">
    <property type="component" value="Unassembled WGS sequence"/>
</dbReference>
<organism evidence="2 3">
    <name type="scientific">Hypsizygus marmoreus</name>
    <name type="common">White beech mushroom</name>
    <name type="synonym">Agaricus marmoreus</name>
    <dbReference type="NCBI Taxonomy" id="39966"/>
    <lineage>
        <taxon>Eukaryota</taxon>
        <taxon>Fungi</taxon>
        <taxon>Dikarya</taxon>
        <taxon>Basidiomycota</taxon>
        <taxon>Agaricomycotina</taxon>
        <taxon>Agaricomycetes</taxon>
        <taxon>Agaricomycetidae</taxon>
        <taxon>Agaricales</taxon>
        <taxon>Tricholomatineae</taxon>
        <taxon>Lyophyllaceae</taxon>
        <taxon>Hypsizygus</taxon>
    </lineage>
</organism>
<reference evidence="2" key="1">
    <citation type="submission" date="2018-04" db="EMBL/GenBank/DDBJ databases">
        <title>Whole genome sequencing of Hypsizygus marmoreus.</title>
        <authorList>
            <person name="Choi I.-G."/>
            <person name="Min B."/>
            <person name="Kim J.-G."/>
            <person name="Kim S."/>
            <person name="Oh Y.-L."/>
            <person name="Kong W.-S."/>
            <person name="Park H."/>
            <person name="Jeong J."/>
            <person name="Song E.-S."/>
        </authorList>
    </citation>
    <scope>NUCLEOTIDE SEQUENCE [LARGE SCALE GENOMIC DNA]</scope>
    <source>
        <strain evidence="2">51987-8</strain>
    </source>
</reference>
<name>A0A369JJZ8_HYPMA</name>
<dbReference type="AlphaFoldDB" id="A0A369JJZ8"/>
<evidence type="ECO:0000313" key="2">
    <source>
        <dbReference type="EMBL" id="RDB20745.1"/>
    </source>
</evidence>
<keyword evidence="3" id="KW-1185">Reference proteome</keyword>
<comment type="caution">
    <text evidence="2">The sequence shown here is derived from an EMBL/GenBank/DDBJ whole genome shotgun (WGS) entry which is preliminary data.</text>
</comment>
<accession>A0A369JJZ8</accession>